<evidence type="ECO:0000256" key="1">
    <source>
        <dbReference type="ARBA" id="ARBA00005502"/>
    </source>
</evidence>
<evidence type="ECO:0000256" key="6">
    <source>
        <dbReference type="PIRSR" id="PIRSR000130-3"/>
    </source>
</evidence>
<dbReference type="NCBIfam" id="TIGR01303">
    <property type="entry name" value="IMP_DH_rel_1"/>
    <property type="match status" value="1"/>
</dbReference>
<dbReference type="Gene3D" id="3.20.20.70">
    <property type="entry name" value="Aldolase class I"/>
    <property type="match status" value="1"/>
</dbReference>
<dbReference type="PIRSF" id="PIRSF000130">
    <property type="entry name" value="IMPDH"/>
    <property type="match status" value="1"/>
</dbReference>
<dbReference type="Proteomes" id="UP000230251">
    <property type="component" value="Unassembled WGS sequence"/>
</dbReference>
<dbReference type="Pfam" id="PF00571">
    <property type="entry name" value="CBS"/>
    <property type="match status" value="2"/>
</dbReference>
<dbReference type="PROSITE" id="PS51371">
    <property type="entry name" value="CBS"/>
    <property type="match status" value="1"/>
</dbReference>
<dbReference type="SMART" id="SM00116">
    <property type="entry name" value="CBS"/>
    <property type="match status" value="2"/>
</dbReference>
<comment type="similarity">
    <text evidence="1">Belongs to the IMPDH/GMPR family.</text>
</comment>
<feature type="binding site" description="in other chain" evidence="7">
    <location>
        <position position="301"/>
    </location>
    <ligand>
        <name>K(+)</name>
        <dbReference type="ChEBI" id="CHEBI:29103"/>
        <note>ligand shared between two tetrameric partners</note>
    </ligand>
</feature>
<dbReference type="AlphaFoldDB" id="A0A2M8EQ45"/>
<keyword evidence="3" id="KW-0660">Purine salvage</keyword>
<dbReference type="GO" id="GO:0006166">
    <property type="term" value="P:purine ribonucleoside salvage"/>
    <property type="evidence" value="ECO:0007669"/>
    <property type="project" value="UniProtKB-KW"/>
</dbReference>
<keyword evidence="6" id="KW-0520">NAD</keyword>
<dbReference type="FunFam" id="3.20.20.70:FF:000424">
    <property type="entry name" value="Inosine-5'-monophosphate dehydrogenase 2"/>
    <property type="match status" value="1"/>
</dbReference>
<dbReference type="PANTHER" id="PTHR11911:SF111">
    <property type="entry name" value="INOSINE-5'-MONOPHOSPHATE DEHYDROGENASE"/>
    <property type="match status" value="1"/>
</dbReference>
<evidence type="ECO:0000256" key="5">
    <source>
        <dbReference type="ARBA" id="ARBA00023122"/>
    </source>
</evidence>
<keyword evidence="4" id="KW-0560">Oxidoreductase</keyword>
<dbReference type="CDD" id="cd02205">
    <property type="entry name" value="CBS_pair_SF"/>
    <property type="match status" value="1"/>
</dbReference>
<dbReference type="SUPFAM" id="SSF51412">
    <property type="entry name" value="Inosine monophosphate dehydrogenase (IMPDH)"/>
    <property type="match status" value="1"/>
</dbReference>
<evidence type="ECO:0000313" key="11">
    <source>
        <dbReference type="Proteomes" id="UP000230251"/>
    </source>
</evidence>
<feature type="binding site" description="in other chain" evidence="7">
    <location>
        <position position="304"/>
    </location>
    <ligand>
        <name>K(+)</name>
        <dbReference type="ChEBI" id="CHEBI:29103"/>
        <note>ligand shared between two tetrameric partners</note>
    </ligand>
</feature>
<comment type="caution">
    <text evidence="10">The sequence shown here is derived from an EMBL/GenBank/DDBJ whole genome shotgun (WGS) entry which is preliminary data.</text>
</comment>
<dbReference type="GO" id="GO:0006183">
    <property type="term" value="P:GTP biosynthetic process"/>
    <property type="evidence" value="ECO:0007669"/>
    <property type="project" value="TreeGrafter"/>
</dbReference>
<feature type="domain" description="CBS" evidence="9">
    <location>
        <begin position="92"/>
        <end position="154"/>
    </location>
</feature>
<gene>
    <name evidence="10" type="ORF">CO057_00590</name>
</gene>
<dbReference type="SUPFAM" id="SSF54631">
    <property type="entry name" value="CBS-domain pair"/>
    <property type="match status" value="1"/>
</dbReference>
<dbReference type="InterPro" id="IPR046342">
    <property type="entry name" value="CBS_dom_sf"/>
</dbReference>
<dbReference type="InterPro" id="IPR001093">
    <property type="entry name" value="IMP_DH_GMPRt"/>
</dbReference>
<feature type="binding site" evidence="6">
    <location>
        <begin position="297"/>
        <end position="299"/>
    </location>
    <ligand>
        <name>NAD(+)</name>
        <dbReference type="ChEBI" id="CHEBI:57540"/>
    </ligand>
</feature>
<proteinExistence type="inferred from homology"/>
<evidence type="ECO:0000256" key="7">
    <source>
        <dbReference type="PIRSR" id="PIRSR000130-4"/>
    </source>
</evidence>
<sequence>MRFLRPENENLELTYNDVFLMPRYSDVTSRMDVDIAPSGSLHLNTPVILANMTSVAGKRMAETIARRGGLVIFTQDVALERIEKMVSHVKNAHKIYDTPIVLKEDDTIQKAMNLIFKRSHKAIIVVDDESRPIGIFTEKDAVNRDLFSSVKNAMRKDLVTVPDGLSSQEYFDILDKHRLSLAPVVSLENKLLGIITRNGAVRSSIYQPAVNKRGELMTAATIRVSRDIENSVERLMNIGIDAIVVDTAHGHQKRMLDAVRQVREMVGIDFPIAAGNIVTQDAAQDLINAGASILKVGVGPGAACTTRMMAGVGRPQFSAVKSVADIARPQGIDVWADGGIKHPRDVALALAAGANCAFIGSWFAGTHESPADAYRDSDGRLYKEQFGMASHRAVAQRVENDAAWNQARKEFFKEGTSRARMYLKEGQESAEDILDSITAGLRSACTYSGARNLREFYDNAVVGVQTSSGFEEGKAVRESW</sequence>
<dbReference type="EMBL" id="PFSI01000014">
    <property type="protein sequence ID" value="PJC24860.1"/>
    <property type="molecule type" value="Genomic_DNA"/>
</dbReference>
<accession>A0A2M8EQ45</accession>
<evidence type="ECO:0000259" key="9">
    <source>
        <dbReference type="PROSITE" id="PS51371"/>
    </source>
</evidence>
<dbReference type="NCBIfam" id="NF005869">
    <property type="entry name" value="PRK07807.1"/>
    <property type="match status" value="1"/>
</dbReference>
<keyword evidence="7" id="KW-0630">Potassium</keyword>
<evidence type="ECO:0000256" key="4">
    <source>
        <dbReference type="ARBA" id="ARBA00023002"/>
    </source>
</evidence>
<reference evidence="11" key="1">
    <citation type="submission" date="2017-09" db="EMBL/GenBank/DDBJ databases">
        <title>Depth-based differentiation of microbial function through sediment-hosted aquifers and enrichment of novel symbionts in the deep terrestrial subsurface.</title>
        <authorList>
            <person name="Probst A.J."/>
            <person name="Ladd B."/>
            <person name="Jarett J.K."/>
            <person name="Geller-Mcgrath D.E."/>
            <person name="Sieber C.M.K."/>
            <person name="Emerson J.B."/>
            <person name="Anantharaman K."/>
            <person name="Thomas B.C."/>
            <person name="Malmstrom R."/>
            <person name="Stieglmeier M."/>
            <person name="Klingl A."/>
            <person name="Woyke T."/>
            <person name="Ryan C.M."/>
            <person name="Banfield J.F."/>
        </authorList>
    </citation>
    <scope>NUCLEOTIDE SEQUENCE [LARGE SCALE GENOMIC DNA]</scope>
</reference>
<dbReference type="InterPro" id="IPR005991">
    <property type="entry name" value="GUAB1"/>
</dbReference>
<organism evidence="10 11">
    <name type="scientific">Candidatus Uhrbacteria bacterium CG_4_9_14_0_2_um_filter_41_50</name>
    <dbReference type="NCBI Taxonomy" id="1975031"/>
    <lineage>
        <taxon>Bacteria</taxon>
        <taxon>Candidatus Uhriibacteriota</taxon>
    </lineage>
</organism>
<evidence type="ECO:0000256" key="2">
    <source>
        <dbReference type="ARBA" id="ARBA00022723"/>
    </source>
</evidence>
<feature type="binding site" description="in other chain" evidence="7">
    <location>
        <position position="299"/>
    </location>
    <ligand>
        <name>K(+)</name>
        <dbReference type="ChEBI" id="CHEBI:29103"/>
        <note>ligand shared between two tetrameric partners</note>
    </ligand>
</feature>
<dbReference type="GO" id="GO:0046872">
    <property type="term" value="F:metal ion binding"/>
    <property type="evidence" value="ECO:0007669"/>
    <property type="project" value="UniProtKB-KW"/>
</dbReference>
<keyword evidence="5 8" id="KW-0129">CBS domain</keyword>
<dbReference type="InterPro" id="IPR013785">
    <property type="entry name" value="Aldolase_TIM"/>
</dbReference>
<dbReference type="PANTHER" id="PTHR11911">
    <property type="entry name" value="INOSINE-5-MONOPHOSPHATE DEHYDROGENASE RELATED"/>
    <property type="match status" value="1"/>
</dbReference>
<feature type="binding site" evidence="6">
    <location>
        <begin position="246"/>
        <end position="248"/>
    </location>
    <ligand>
        <name>NAD(+)</name>
        <dbReference type="ChEBI" id="CHEBI:57540"/>
    </ligand>
</feature>
<keyword evidence="2" id="KW-0479">Metal-binding</keyword>
<dbReference type="SMART" id="SM01240">
    <property type="entry name" value="IMPDH"/>
    <property type="match status" value="1"/>
</dbReference>
<dbReference type="InterPro" id="IPR000644">
    <property type="entry name" value="CBS_dom"/>
</dbReference>
<evidence type="ECO:0000313" key="10">
    <source>
        <dbReference type="EMBL" id="PJC24860.1"/>
    </source>
</evidence>
<evidence type="ECO:0000256" key="8">
    <source>
        <dbReference type="PROSITE-ProRule" id="PRU00703"/>
    </source>
</evidence>
<dbReference type="InterPro" id="IPR005990">
    <property type="entry name" value="IMP_DH"/>
</dbReference>
<name>A0A2M8EQ45_9BACT</name>
<evidence type="ECO:0000256" key="3">
    <source>
        <dbReference type="ARBA" id="ARBA00022726"/>
    </source>
</evidence>
<dbReference type="GO" id="GO:0003938">
    <property type="term" value="F:IMP dehydrogenase activity"/>
    <property type="evidence" value="ECO:0007669"/>
    <property type="project" value="InterPro"/>
</dbReference>
<protein>
    <submittedName>
        <fullName evidence="10">GuaB1 family IMP dehydrogenase-related protein</fullName>
    </submittedName>
</protein>
<dbReference type="Pfam" id="PF00478">
    <property type="entry name" value="IMPDH"/>
    <property type="match status" value="1"/>
</dbReference>
<dbReference type="CDD" id="cd00381">
    <property type="entry name" value="IMPDH"/>
    <property type="match status" value="1"/>
</dbReference>